<accession>A0A1Z1MJV6</accession>
<dbReference type="RefSeq" id="YP_009396983.1">
    <property type="nucleotide sequence ID" value="NC_035285.1"/>
</dbReference>
<proteinExistence type="predicted"/>
<geneLocation type="chloroplast" evidence="2"/>
<evidence type="ECO:0000259" key="1">
    <source>
        <dbReference type="Pfam" id="PF14251"/>
    </source>
</evidence>
<keyword evidence="2" id="KW-0150">Chloroplast</keyword>
<evidence type="ECO:0000313" key="2">
    <source>
        <dbReference type="EMBL" id="ARW66169.1"/>
    </source>
</evidence>
<gene>
    <name evidence="2" type="primary">ConsOrf2</name>
</gene>
<dbReference type="EMBL" id="MF101441">
    <property type="protein sequence ID" value="ARW66169.1"/>
    <property type="molecule type" value="Genomic_DNA"/>
</dbReference>
<reference evidence="2" key="1">
    <citation type="journal article" date="2017" name="J. Phycol.">
        <title>Analysis of chloroplast genomes and a supermatrix inform reclassification of the Rhodomelaceae (Rhodophyta).</title>
        <authorList>
            <person name="Diaz-Tapia P."/>
            <person name="Maggs C.A."/>
            <person name="West J.A."/>
            <person name="Verbruggen H."/>
        </authorList>
    </citation>
    <scope>NUCLEOTIDE SEQUENCE</scope>
    <source>
        <strain evidence="2">PD1020</strain>
    </source>
</reference>
<sequence>MDNCYCIIKVLNSVIIAYCAYKDLNAISSPFLDYYICFTAHQSTHICRLLALHDFSENISLQHAFYLGQEFYKAEISLILSQEYIQE</sequence>
<keyword evidence="2" id="KW-0934">Plastid</keyword>
<dbReference type="Pfam" id="PF14251">
    <property type="entry name" value="PterinBD-DUF4346"/>
    <property type="match status" value="1"/>
</dbReference>
<name>A0A1Z1MJV6_SPYFI</name>
<dbReference type="InterPro" id="IPR025595">
    <property type="entry name" value="PterinBD-DUF4346"/>
</dbReference>
<protein>
    <recommendedName>
        <fullName evidence="1">DUF4346 domain-containing protein</fullName>
    </recommendedName>
</protein>
<dbReference type="AlphaFoldDB" id="A0A1Z1MJV6"/>
<feature type="domain" description="DUF4346" evidence="1">
    <location>
        <begin position="34"/>
        <end position="87"/>
    </location>
</feature>
<organism evidence="2">
    <name type="scientific">Spyridia filamentosa</name>
    <name type="common">Red alga</name>
    <name type="synonym">Fucus filamentosus</name>
    <dbReference type="NCBI Taxonomy" id="196632"/>
    <lineage>
        <taxon>Eukaryota</taxon>
        <taxon>Rhodophyta</taxon>
        <taxon>Florideophyceae</taxon>
        <taxon>Rhodymeniophycidae</taxon>
        <taxon>Ceramiales</taxon>
        <taxon>Spyridiaceae</taxon>
        <taxon>Spyridia</taxon>
    </lineage>
</organism>
<dbReference type="GeneID" id="33359269"/>